<dbReference type="InterPro" id="IPR019734">
    <property type="entry name" value="TPR_rpt"/>
</dbReference>
<feature type="repeat" description="TPR" evidence="3">
    <location>
        <begin position="97"/>
        <end position="130"/>
    </location>
</feature>
<feature type="repeat" description="TPR" evidence="3">
    <location>
        <begin position="246"/>
        <end position="279"/>
    </location>
</feature>
<dbReference type="Pfam" id="PF13432">
    <property type="entry name" value="TPR_16"/>
    <property type="match status" value="2"/>
</dbReference>
<dbReference type="SUPFAM" id="SSF48452">
    <property type="entry name" value="TPR-like"/>
    <property type="match status" value="1"/>
</dbReference>
<dbReference type="PROSITE" id="PS50293">
    <property type="entry name" value="TPR_REGION"/>
    <property type="match status" value="1"/>
</dbReference>
<dbReference type="SMART" id="SM00028">
    <property type="entry name" value="TPR"/>
    <property type="match status" value="8"/>
</dbReference>
<evidence type="ECO:0000256" key="1">
    <source>
        <dbReference type="ARBA" id="ARBA00022737"/>
    </source>
</evidence>
<protein>
    <submittedName>
        <fullName evidence="4">SEC protein</fullName>
    </submittedName>
</protein>
<evidence type="ECO:0000256" key="3">
    <source>
        <dbReference type="PROSITE-ProRule" id="PRU00339"/>
    </source>
</evidence>
<dbReference type="Proteomes" id="UP000604046">
    <property type="component" value="Unassembled WGS sequence"/>
</dbReference>
<comment type="caution">
    <text evidence="4">The sequence shown here is derived from an EMBL/GenBank/DDBJ whole genome shotgun (WGS) entry which is preliminary data.</text>
</comment>
<keyword evidence="5" id="KW-1185">Reference proteome</keyword>
<dbReference type="InterPro" id="IPR050498">
    <property type="entry name" value="Ycf3"/>
</dbReference>
<keyword evidence="1" id="KW-0677">Repeat</keyword>
<reference evidence="4" key="1">
    <citation type="submission" date="2021-02" db="EMBL/GenBank/DDBJ databases">
        <authorList>
            <person name="Dougan E. K."/>
            <person name="Rhodes N."/>
            <person name="Thang M."/>
            <person name="Chan C."/>
        </authorList>
    </citation>
    <scope>NUCLEOTIDE SEQUENCE</scope>
</reference>
<accession>A0A812NBE1</accession>
<proteinExistence type="predicted"/>
<dbReference type="EMBL" id="CAJNDS010002046">
    <property type="protein sequence ID" value="CAE7298236.1"/>
    <property type="molecule type" value="Genomic_DNA"/>
</dbReference>
<dbReference type="Pfam" id="PF13181">
    <property type="entry name" value="TPR_8"/>
    <property type="match status" value="2"/>
</dbReference>
<dbReference type="Gene3D" id="1.25.40.10">
    <property type="entry name" value="Tetratricopeptide repeat domain"/>
    <property type="match status" value="4"/>
</dbReference>
<evidence type="ECO:0000256" key="2">
    <source>
        <dbReference type="ARBA" id="ARBA00022803"/>
    </source>
</evidence>
<sequence>MKEHGGHEKEDEKSKQKQAAELFRQGQQQLRKAQAAVGDQAVAEYDACSQLFTEAISLRPHHAQYYQARGRCYIAVQQYLRALGDFVVCCRLEPGIARHFAHRGQCFRRLGRVDEALKDYDEALRLERLKAEKDPSETHQRQAAEYYFERALVHIDLELYDKAIEGFSQALDKRLAAPYKAFFHRGICYRRVGQIAESIQNLKEAINLDTTSADAHNHLGLSHIQEQNFEEARKCFANAVELDACARYLNNRGLASYHLEEYTDAAADFTAALEAEPDNASVLFNRGNAYFQLGQHQEALDDYAEAIQLEPDNATYLHHKGLAYQGCGEVREAIACYEEAWTIGMGQLWAQSRDDLLHLRHCAETRVIILLGRLLTEPNLEP</sequence>
<keyword evidence="2 3" id="KW-0802">TPR repeat</keyword>
<dbReference type="AlphaFoldDB" id="A0A812NBE1"/>
<organism evidence="4 5">
    <name type="scientific">Symbiodinium natans</name>
    <dbReference type="NCBI Taxonomy" id="878477"/>
    <lineage>
        <taxon>Eukaryota</taxon>
        <taxon>Sar</taxon>
        <taxon>Alveolata</taxon>
        <taxon>Dinophyceae</taxon>
        <taxon>Suessiales</taxon>
        <taxon>Symbiodiniaceae</taxon>
        <taxon>Symbiodinium</taxon>
    </lineage>
</organism>
<feature type="repeat" description="TPR" evidence="3">
    <location>
        <begin position="280"/>
        <end position="313"/>
    </location>
</feature>
<evidence type="ECO:0000313" key="5">
    <source>
        <dbReference type="Proteomes" id="UP000604046"/>
    </source>
</evidence>
<dbReference type="PROSITE" id="PS50005">
    <property type="entry name" value="TPR"/>
    <property type="match status" value="4"/>
</dbReference>
<dbReference type="Pfam" id="PF00515">
    <property type="entry name" value="TPR_1"/>
    <property type="match status" value="1"/>
</dbReference>
<dbReference type="PANTHER" id="PTHR44858">
    <property type="entry name" value="TETRATRICOPEPTIDE REPEAT PROTEIN 6"/>
    <property type="match status" value="1"/>
</dbReference>
<feature type="repeat" description="TPR" evidence="3">
    <location>
        <begin position="179"/>
        <end position="212"/>
    </location>
</feature>
<dbReference type="OrthoDB" id="1926212at2759"/>
<gene>
    <name evidence="4" type="primary">SEC</name>
    <name evidence="4" type="ORF">SNAT2548_LOCUS15700</name>
</gene>
<evidence type="ECO:0000313" key="4">
    <source>
        <dbReference type="EMBL" id="CAE7298236.1"/>
    </source>
</evidence>
<name>A0A812NBE1_9DINO</name>
<dbReference type="PANTHER" id="PTHR44858:SF1">
    <property type="entry name" value="UDP-N-ACETYLGLUCOSAMINE--PEPTIDE N-ACETYLGLUCOSAMINYLTRANSFERASE SPINDLY-RELATED"/>
    <property type="match status" value="1"/>
</dbReference>
<dbReference type="InterPro" id="IPR011990">
    <property type="entry name" value="TPR-like_helical_dom_sf"/>
</dbReference>